<accession>A0ABZ2K7L6</accession>
<proteinExistence type="predicted"/>
<keyword evidence="2" id="KW-1185">Reference proteome</keyword>
<dbReference type="EMBL" id="CP089982">
    <property type="protein sequence ID" value="WXA93353.1"/>
    <property type="molecule type" value="Genomic_DNA"/>
</dbReference>
<evidence type="ECO:0000313" key="1">
    <source>
        <dbReference type="EMBL" id="WXA93353.1"/>
    </source>
</evidence>
<dbReference type="RefSeq" id="WP_394843953.1">
    <property type="nucleotide sequence ID" value="NZ_CP089982.1"/>
</dbReference>
<evidence type="ECO:0000313" key="2">
    <source>
        <dbReference type="Proteomes" id="UP001379533"/>
    </source>
</evidence>
<reference evidence="1 2" key="1">
    <citation type="submission" date="2021-12" db="EMBL/GenBank/DDBJ databases">
        <title>Discovery of the Pendulisporaceae a myxobacterial family with distinct sporulation behavior and unique specialized metabolism.</title>
        <authorList>
            <person name="Garcia R."/>
            <person name="Popoff A."/>
            <person name="Bader C.D."/>
            <person name="Loehr J."/>
            <person name="Walesch S."/>
            <person name="Walt C."/>
            <person name="Boldt J."/>
            <person name="Bunk B."/>
            <person name="Haeckl F.J.F.P.J."/>
            <person name="Gunesch A.P."/>
            <person name="Birkelbach J."/>
            <person name="Nuebel U."/>
            <person name="Pietschmann T."/>
            <person name="Bach T."/>
            <person name="Mueller R."/>
        </authorList>
    </citation>
    <scope>NUCLEOTIDE SEQUENCE [LARGE SCALE GENOMIC DNA]</scope>
    <source>
        <strain evidence="1 2">MSr12523</strain>
    </source>
</reference>
<protein>
    <submittedName>
        <fullName evidence="1">Uncharacterized protein</fullName>
    </submittedName>
</protein>
<dbReference type="Proteomes" id="UP001379533">
    <property type="component" value="Chromosome"/>
</dbReference>
<organism evidence="1 2">
    <name type="scientific">Pendulispora brunnea</name>
    <dbReference type="NCBI Taxonomy" id="2905690"/>
    <lineage>
        <taxon>Bacteria</taxon>
        <taxon>Pseudomonadati</taxon>
        <taxon>Myxococcota</taxon>
        <taxon>Myxococcia</taxon>
        <taxon>Myxococcales</taxon>
        <taxon>Sorangiineae</taxon>
        <taxon>Pendulisporaceae</taxon>
        <taxon>Pendulispora</taxon>
    </lineage>
</organism>
<gene>
    <name evidence="1" type="ORF">LZC95_43730</name>
</gene>
<name>A0ABZ2K7L6_9BACT</name>
<sequence length="199" mass="21928">MISAEELRRAAFSSAQMEDRWVEEALRTGDIWIRHAVATWESSEGTTSGHLVGIGLDAALFAHIAPEPPVVDALTVAIAESIALRPLESLHELRIHWNGAVREKGHYRGDSLRGGMAEALETYLTERGEDDAAQRARHLKLDIASRARDITATMDVSSVTRADSESLERDLRAISEALCLLLGGPEKANVRVIRSRFHL</sequence>